<gene>
    <name evidence="2" type="ORF">DYI37_17520</name>
</gene>
<feature type="chain" id="PRO_5016663449" description="DUF3617 family protein" evidence="1">
    <location>
        <begin position="22"/>
        <end position="131"/>
    </location>
</feature>
<dbReference type="PROSITE" id="PS51257">
    <property type="entry name" value="PROKAR_LIPOPROTEIN"/>
    <property type="match status" value="1"/>
</dbReference>
<dbReference type="RefSeq" id="WP_116684578.1">
    <property type="nucleotide sequence ID" value="NZ_QURL01000009.1"/>
</dbReference>
<accession>A0A371WYL3</accession>
<keyword evidence="3" id="KW-1185">Reference proteome</keyword>
<dbReference type="OrthoDB" id="8238109at2"/>
<protein>
    <recommendedName>
        <fullName evidence="4">DUF3617 family protein</fullName>
    </recommendedName>
</protein>
<evidence type="ECO:0008006" key="4">
    <source>
        <dbReference type="Google" id="ProtNLM"/>
    </source>
</evidence>
<dbReference type="AlphaFoldDB" id="A0A371WYL3"/>
<proteinExistence type="predicted"/>
<reference evidence="2 3" key="1">
    <citation type="submission" date="2018-08" db="EMBL/GenBank/DDBJ databases">
        <title>Fulvimarina sp. 85, whole genome shotgun sequence.</title>
        <authorList>
            <person name="Tuo L."/>
        </authorList>
    </citation>
    <scope>NUCLEOTIDE SEQUENCE [LARGE SCALE GENOMIC DNA]</scope>
    <source>
        <strain evidence="2 3">85</strain>
    </source>
</reference>
<organism evidence="2 3">
    <name type="scientific">Fulvimarina endophytica</name>
    <dbReference type="NCBI Taxonomy" id="2293836"/>
    <lineage>
        <taxon>Bacteria</taxon>
        <taxon>Pseudomonadati</taxon>
        <taxon>Pseudomonadota</taxon>
        <taxon>Alphaproteobacteria</taxon>
        <taxon>Hyphomicrobiales</taxon>
        <taxon>Aurantimonadaceae</taxon>
        <taxon>Fulvimarina</taxon>
    </lineage>
</organism>
<dbReference type="EMBL" id="QURL01000009">
    <property type="protein sequence ID" value="RFC62049.1"/>
    <property type="molecule type" value="Genomic_DNA"/>
</dbReference>
<name>A0A371WYL3_9HYPH</name>
<feature type="signal peptide" evidence="1">
    <location>
        <begin position="1"/>
        <end position="21"/>
    </location>
</feature>
<keyword evidence="1" id="KW-0732">Signal</keyword>
<evidence type="ECO:0000313" key="3">
    <source>
        <dbReference type="Proteomes" id="UP000264310"/>
    </source>
</evidence>
<dbReference type="Proteomes" id="UP000264310">
    <property type="component" value="Unassembled WGS sequence"/>
</dbReference>
<evidence type="ECO:0000256" key="1">
    <source>
        <dbReference type="SAM" id="SignalP"/>
    </source>
</evidence>
<comment type="caution">
    <text evidence="2">The sequence shown here is derived from an EMBL/GenBank/DDBJ whole genome shotgun (WGS) entry which is preliminary data.</text>
</comment>
<evidence type="ECO:0000313" key="2">
    <source>
        <dbReference type="EMBL" id="RFC62049.1"/>
    </source>
</evidence>
<sequence>MLRPVPSCLAGTLVAASVVLGGCATSGGDATSLTQRWQGQPAQSFFAQYGSPFAEYGERGGGVRYTWRSRYSVAATGGTGAAAGSEVRVCEIDLVTDAADRIQTIEATRNPKVRSSETASCEGAFDTPFRG</sequence>